<feature type="transmembrane region" description="Helical" evidence="9">
    <location>
        <begin position="1395"/>
        <end position="1418"/>
    </location>
</feature>
<dbReference type="InterPro" id="IPR003368">
    <property type="entry name" value="POMP_repeat"/>
</dbReference>
<evidence type="ECO:0000256" key="9">
    <source>
        <dbReference type="SAM" id="Phobius"/>
    </source>
</evidence>
<evidence type="ECO:0000256" key="2">
    <source>
        <dbReference type="ARBA" id="ARBA00004442"/>
    </source>
</evidence>
<keyword evidence="11" id="KW-1185">Reference proteome</keyword>
<evidence type="ECO:0000256" key="7">
    <source>
        <dbReference type="ARBA" id="ARBA00023237"/>
    </source>
</evidence>
<feature type="transmembrane region" description="Helical" evidence="9">
    <location>
        <begin position="1447"/>
        <end position="1473"/>
    </location>
</feature>
<evidence type="ECO:0008006" key="12">
    <source>
        <dbReference type="Google" id="ProtNLM"/>
    </source>
</evidence>
<reference evidence="10 11" key="1">
    <citation type="journal article" date="2015" name="Genome Biol. Evol.">
        <title>Comparative Genomics of a Bacterivorous Green Alga Reveals Evolutionary Causalities and Consequences of Phago-Mixotrophic Mode of Nutrition.</title>
        <authorList>
            <person name="Burns J.A."/>
            <person name="Paasch A."/>
            <person name="Narechania A."/>
            <person name="Kim E."/>
        </authorList>
    </citation>
    <scope>NUCLEOTIDE SEQUENCE [LARGE SCALE GENOMIC DNA]</scope>
    <source>
        <strain evidence="10 11">PLY_AMNH</strain>
    </source>
</reference>
<keyword evidence="9" id="KW-0812">Transmembrane</keyword>
<feature type="transmembrane region" description="Helical" evidence="9">
    <location>
        <begin position="1732"/>
        <end position="1752"/>
    </location>
</feature>
<dbReference type="EMBL" id="LGRX02014119">
    <property type="protein sequence ID" value="KAK3265123.1"/>
    <property type="molecule type" value="Genomic_DNA"/>
</dbReference>
<organism evidence="10 11">
    <name type="scientific">Cymbomonas tetramitiformis</name>
    <dbReference type="NCBI Taxonomy" id="36881"/>
    <lineage>
        <taxon>Eukaryota</taxon>
        <taxon>Viridiplantae</taxon>
        <taxon>Chlorophyta</taxon>
        <taxon>Pyramimonadophyceae</taxon>
        <taxon>Pyramimonadales</taxon>
        <taxon>Pyramimonadaceae</taxon>
        <taxon>Cymbomonas</taxon>
    </lineage>
</organism>
<dbReference type="InterPro" id="IPR011050">
    <property type="entry name" value="Pectin_lyase_fold/virulence"/>
</dbReference>
<evidence type="ECO:0000256" key="4">
    <source>
        <dbReference type="ARBA" id="ARBA00022525"/>
    </source>
</evidence>
<dbReference type="Pfam" id="PF02415">
    <property type="entry name" value="Chlam_PMP"/>
    <property type="match status" value="1"/>
</dbReference>
<dbReference type="Proteomes" id="UP001190700">
    <property type="component" value="Unassembled WGS sequence"/>
</dbReference>
<name>A0AAE0FST5_9CHLO</name>
<evidence type="ECO:0000256" key="8">
    <source>
        <dbReference type="SAM" id="MobiDB-lite"/>
    </source>
</evidence>
<keyword evidence="9" id="KW-1133">Transmembrane helix</keyword>
<keyword evidence="6 9" id="KW-0472">Membrane</keyword>
<feature type="non-terminal residue" evidence="10">
    <location>
        <position position="1"/>
    </location>
</feature>
<evidence type="ECO:0000256" key="6">
    <source>
        <dbReference type="ARBA" id="ARBA00023136"/>
    </source>
</evidence>
<keyword evidence="5" id="KW-0732">Signal</keyword>
<dbReference type="PANTHER" id="PTHR11319:SF35">
    <property type="entry name" value="OUTER MEMBRANE PROTEIN PMPC-RELATED"/>
    <property type="match status" value="1"/>
</dbReference>
<comment type="subcellular location">
    <subcellularLocation>
        <location evidence="1">Cell envelope</location>
    </subcellularLocation>
    <subcellularLocation>
        <location evidence="2">Cell outer membrane</location>
    </subcellularLocation>
    <subcellularLocation>
        <location evidence="3">Secreted</location>
    </subcellularLocation>
</comment>
<accession>A0AAE0FST5</accession>
<feature type="transmembrane region" description="Helical" evidence="9">
    <location>
        <begin position="1662"/>
        <end position="1686"/>
    </location>
</feature>
<keyword evidence="7" id="KW-0998">Cell outer membrane</keyword>
<evidence type="ECO:0000256" key="5">
    <source>
        <dbReference type="ARBA" id="ARBA00022729"/>
    </source>
</evidence>
<dbReference type="PANTHER" id="PTHR11319">
    <property type="entry name" value="G PROTEIN-COUPLED RECEPTOR-RELATED"/>
    <property type="match status" value="1"/>
</dbReference>
<sequence>GGVEMQTASLLVEAGCSINGNSGAEGGGILVKQDSNLTLQEVSVCGNKATLSGGGGIYVDTDSRAQVTASTLCSNEAAGEGGGLSTEGQVSLEGSLVVNNTAALEGGGIFAYLAHIVVGNASRVTHNRGLRGGGACVMGQSGELSVVSESIVESNVGAEQGGGLYGGPKCTIIVLDSAVLGNQAATGGGIYIGEEGGVHIGAASHVSNNSAEGTGGGIMADSEAVVDVRDGSRVCFNAATEGGGLYGGDNALLALREVTVCSNMGSQLGGGIALHGVVGGDLTMENVALTLNEAVTGGGASSTGAVIIRAIGCRVEGNLAVDGGGITADEGASVWLEGTVLAGNTASHSGGGVYTSEEGVMVITNSSFQSNSGGLYGGGVHSKGELRMTGSTVERNVAQQGGGLHAESAVHLEECACAANSAKEGGGCITTWAESDIVKCTIGFNVVQDKGGGVLQHTGALRLRQSDVYHNRGELGGGLYAAEETVVLVDEHCSIRHNFASANGGGMVASPSSEMHIRGGSRLEENVAEKEGGGVYLRKGEATLHVTGEARLEGNEALLYFGGAFSTNFGNVVTLQDTEVCGNSAQLYGGAMYLLTTAVQASNVRFVNNTASNGGAIYATLASTLWFTGNSTHPAEMMGNTATDIGGAVALYSGSTMLFGSDNSADQLSTSPSTTPEECLLETELWDVGEYNVVLQDNTAQTLGGALYVLNASVSMRATRVVGNGKQVEGSGAGTGAIMVSFGSLETHNSLVVGSHGTGILVANKSTALVVCCGFLQQTAEHGGALQVDSSGAVVTRSFFLNNSARSEGGAVHTIGGELRVADSTFRGNQAVAGGAMHATLHAHTFLTLTATVFEGNVAEDGAAFHLSTRSVGNGSEFMELSELSFYDNVAAGGGAVLFWDPVDLMRNYTEPPRCRECSPEDVLANNSAGYSSPEGWASPPKFLWGSPEHAEEAGYKYFEQPVNVHLIDMFQSVIVTANSTSVVMRVAENDEDTMSSCSLDVTSFTAASTRMGTAVFDLVMLRGNPGVECELVFEVDSSELYVHLYELVVPLRLCGEGEQLTALQECLECAAGSLSFSNTSGCVSCHQGQESEVQDGIECAGGNKYTVQDGYWVAPNARFCDDDAQCFLNKIYKCDVSAACEAGDGASRHGAGAADVERLQAVLCNQAKFSYGVLCGGTVPPVCSADHYTSSVPECFACPSAALSTTISLATVLLICVLGVAVRYCLLRQSNAGGRQGEKQEVEEAEEGEEEQAVTQATTIMQAKESLKLVVSYMQIISQMSNVLPEDNVPSLFGHLSSQLSFINVDLELMLNLKCLGYHVGYQSSGTFYFKFWQSVCLPWAILLMFYIGFLWLRRRQGLQQKEAFKAGAPARDDVALRRHTDFLLAQKQLRSRCLGSCLFVLMFLHPGVSTTMFQLFNCTELDFSREAVQSWLKVDTSVECFTTEWVFAVVFDVFTMACYVFGYPAFLVYSLRSLRGFTKVRVARADALQHLGLLRTGAWKAHAPQDIVELEKLRNRNIQEPEVPCLDSSSTGSRGNEDESAAATSMTATMDIYMATSTFVECAAAEAEAPPSQVHSAPLPGASEDLRPTRIEVQGGLPFPALVHVKDDFGDEGQVTKRLVTYLDAPANAAVFSQFVDAFEDKYFYWQCYEIVRQMCMTGIIVAVILVLDDLAGCVFAVFASSAAVVLHLKVGPYISDSSDQLQLYLLMSTFITYVTVLVMMASDEADSPLGISLLILNIAVMTAVFVGILPELYEAYQLLHAKAATVARRASLSFSKSERDGSLEHGSSVKSPSETIWTTNLVAAGAAPRLANEDQATALALDGSHKEMWNEPKYALDIDAIISIKVFIAQRPYEALLVARLDRFDLAYDPSKGFLVKETDTK</sequence>
<evidence type="ECO:0000313" key="10">
    <source>
        <dbReference type="EMBL" id="KAK3265123.1"/>
    </source>
</evidence>
<comment type="caution">
    <text evidence="10">The sequence shown here is derived from an EMBL/GenBank/DDBJ whole genome shotgun (WGS) entry which is preliminary data.</text>
</comment>
<dbReference type="GO" id="GO:0005576">
    <property type="term" value="C:extracellular region"/>
    <property type="evidence" value="ECO:0007669"/>
    <property type="project" value="UniProtKB-SubCell"/>
</dbReference>
<feature type="transmembrane region" description="Helical" evidence="9">
    <location>
        <begin position="1333"/>
        <end position="1354"/>
    </location>
</feature>
<dbReference type="NCBIfam" id="TIGR01376">
    <property type="entry name" value="POMP_repeat"/>
    <property type="match status" value="1"/>
</dbReference>
<evidence type="ECO:0000313" key="11">
    <source>
        <dbReference type="Proteomes" id="UP001190700"/>
    </source>
</evidence>
<feature type="region of interest" description="Disordered" evidence="8">
    <location>
        <begin position="1523"/>
        <end position="1543"/>
    </location>
</feature>
<protein>
    <recommendedName>
        <fullName evidence="12">Polymorphic outer membrane protein</fullName>
    </recommendedName>
</protein>
<dbReference type="InterPro" id="IPR006626">
    <property type="entry name" value="PbH1"/>
</dbReference>
<evidence type="ECO:0000256" key="1">
    <source>
        <dbReference type="ARBA" id="ARBA00004196"/>
    </source>
</evidence>
<gene>
    <name evidence="10" type="ORF">CYMTET_26173</name>
</gene>
<dbReference type="SUPFAM" id="SSF51126">
    <property type="entry name" value="Pectin lyase-like"/>
    <property type="match status" value="3"/>
</dbReference>
<evidence type="ECO:0000256" key="3">
    <source>
        <dbReference type="ARBA" id="ARBA00004613"/>
    </source>
</evidence>
<proteinExistence type="predicted"/>
<keyword evidence="4" id="KW-0964">Secreted</keyword>
<feature type="transmembrane region" description="Helical" evidence="9">
    <location>
        <begin position="1706"/>
        <end position="1725"/>
    </location>
</feature>
<dbReference type="SMART" id="SM00710">
    <property type="entry name" value="PbH1"/>
    <property type="match status" value="9"/>
</dbReference>